<keyword evidence="8" id="KW-0238">DNA-binding</keyword>
<dbReference type="PANTHER" id="PTHR43280">
    <property type="entry name" value="ARAC-FAMILY TRANSCRIPTIONAL REGULATOR"/>
    <property type="match status" value="1"/>
</dbReference>
<sequence>MVVWIWKEELGDLMTVEQWRAICENDVAFDGQFFYAVSSTRIFCRPSCKSRTPKFENVEVFLDAADAIAAGYRPCKRCKSGGERLPDVEWVAQVEAFVREHYREHLTLSRIADGCHGSAYHLHRVFKAQTGMTPLDFVHVVRIREACVLLETTEMRVMEIGAAVGMPNAAQFATLFKRTQGVTPSGYRKTWKGLDGDEDGVL</sequence>
<dbReference type="InterPro" id="IPR009057">
    <property type="entry name" value="Homeodomain-like_sf"/>
</dbReference>
<dbReference type="Gene3D" id="1.10.10.60">
    <property type="entry name" value="Homeodomain-like"/>
    <property type="match status" value="2"/>
</dbReference>
<dbReference type="Pfam" id="PF02805">
    <property type="entry name" value="Ada_Zn_binding"/>
    <property type="match status" value="1"/>
</dbReference>
<dbReference type="GO" id="GO:0008270">
    <property type="term" value="F:zinc ion binding"/>
    <property type="evidence" value="ECO:0007669"/>
    <property type="project" value="InterPro"/>
</dbReference>
<feature type="domain" description="HTH araC/xylS-type" evidence="12">
    <location>
        <begin position="92"/>
        <end position="190"/>
    </location>
</feature>
<dbReference type="EMBL" id="CP011102">
    <property type="protein sequence ID" value="AQY52571.1"/>
    <property type="molecule type" value="Genomic_DNA"/>
</dbReference>
<accession>A0A1S7FYR6</accession>
<evidence type="ECO:0000259" key="12">
    <source>
        <dbReference type="PROSITE" id="PS01124"/>
    </source>
</evidence>
<evidence type="ECO:0000313" key="13">
    <source>
        <dbReference type="EMBL" id="AQY52571.1"/>
    </source>
</evidence>
<dbReference type="GO" id="GO:0003700">
    <property type="term" value="F:DNA-binding transcription factor activity"/>
    <property type="evidence" value="ECO:0007669"/>
    <property type="project" value="InterPro"/>
</dbReference>
<evidence type="ECO:0000256" key="4">
    <source>
        <dbReference type="ARBA" id="ARBA00022723"/>
    </source>
</evidence>
<organism evidence="13 14">
    <name type="scientific">Listeria weihenstephanensis</name>
    <dbReference type="NCBI Taxonomy" id="1006155"/>
    <lineage>
        <taxon>Bacteria</taxon>
        <taxon>Bacillati</taxon>
        <taxon>Bacillota</taxon>
        <taxon>Bacilli</taxon>
        <taxon>Bacillales</taxon>
        <taxon>Listeriaceae</taxon>
        <taxon>Listeria</taxon>
    </lineage>
</organism>
<keyword evidence="2" id="KW-0489">Methyltransferase</keyword>
<dbReference type="GO" id="GO:0032259">
    <property type="term" value="P:methylation"/>
    <property type="evidence" value="ECO:0007669"/>
    <property type="project" value="UniProtKB-KW"/>
</dbReference>
<evidence type="ECO:0000256" key="6">
    <source>
        <dbReference type="ARBA" id="ARBA00022833"/>
    </source>
</evidence>
<evidence type="ECO:0000313" key="14">
    <source>
        <dbReference type="Proteomes" id="UP000223060"/>
    </source>
</evidence>
<dbReference type="AlphaFoldDB" id="A0A1S7FYR6"/>
<dbReference type="PROSITE" id="PS01124">
    <property type="entry name" value="HTH_ARAC_FAMILY_2"/>
    <property type="match status" value="1"/>
</dbReference>
<dbReference type="GO" id="GO:0043565">
    <property type="term" value="F:sequence-specific DNA binding"/>
    <property type="evidence" value="ECO:0007669"/>
    <property type="project" value="InterPro"/>
</dbReference>
<dbReference type="InterPro" id="IPR004026">
    <property type="entry name" value="Ada_DNA_repair_Zn-bd"/>
</dbReference>
<dbReference type="Proteomes" id="UP000223060">
    <property type="component" value="Chromosome"/>
</dbReference>
<keyword evidence="9" id="KW-0010">Activator</keyword>
<keyword evidence="5" id="KW-0227">DNA damage</keyword>
<evidence type="ECO:0000256" key="10">
    <source>
        <dbReference type="ARBA" id="ARBA00023163"/>
    </source>
</evidence>
<evidence type="ECO:0000256" key="8">
    <source>
        <dbReference type="ARBA" id="ARBA00023125"/>
    </source>
</evidence>
<keyword evidence="7" id="KW-0805">Transcription regulation</keyword>
<dbReference type="Pfam" id="PF12833">
    <property type="entry name" value="HTH_18"/>
    <property type="match status" value="1"/>
</dbReference>
<evidence type="ECO:0000256" key="9">
    <source>
        <dbReference type="ARBA" id="ARBA00023159"/>
    </source>
</evidence>
<evidence type="ECO:0000256" key="3">
    <source>
        <dbReference type="ARBA" id="ARBA00022679"/>
    </source>
</evidence>
<evidence type="ECO:0000256" key="7">
    <source>
        <dbReference type="ARBA" id="ARBA00023015"/>
    </source>
</evidence>
<comment type="cofactor">
    <cofactor evidence="1">
        <name>Zn(2+)</name>
        <dbReference type="ChEBI" id="CHEBI:29105"/>
    </cofactor>
</comment>
<dbReference type="GO" id="GO:0008168">
    <property type="term" value="F:methyltransferase activity"/>
    <property type="evidence" value="ECO:0007669"/>
    <property type="project" value="UniProtKB-KW"/>
</dbReference>
<dbReference type="PROSITE" id="PS00041">
    <property type="entry name" value="HTH_ARAC_FAMILY_1"/>
    <property type="match status" value="1"/>
</dbReference>
<dbReference type="SMART" id="SM00342">
    <property type="entry name" value="HTH_ARAC"/>
    <property type="match status" value="1"/>
</dbReference>
<dbReference type="InterPro" id="IPR018060">
    <property type="entry name" value="HTH_AraC"/>
</dbReference>
<keyword evidence="3" id="KW-0808">Transferase</keyword>
<dbReference type="GO" id="GO:0006281">
    <property type="term" value="P:DNA repair"/>
    <property type="evidence" value="ECO:0007669"/>
    <property type="project" value="UniProtKB-KW"/>
</dbReference>
<evidence type="ECO:0000256" key="1">
    <source>
        <dbReference type="ARBA" id="ARBA00001947"/>
    </source>
</evidence>
<dbReference type="SUPFAM" id="SSF46689">
    <property type="entry name" value="Homeodomain-like"/>
    <property type="match status" value="2"/>
</dbReference>
<keyword evidence="14" id="KW-1185">Reference proteome</keyword>
<dbReference type="PANTHER" id="PTHR43280:SF28">
    <property type="entry name" value="HTH-TYPE TRANSCRIPTIONAL ACTIVATOR RHAS"/>
    <property type="match status" value="1"/>
</dbReference>
<dbReference type="RefSeq" id="WP_036059458.1">
    <property type="nucleotide sequence ID" value="NZ_CP011102.1"/>
</dbReference>
<gene>
    <name evidence="13" type="ORF">UE46_12965</name>
</gene>
<dbReference type="InterPro" id="IPR018062">
    <property type="entry name" value="HTH_AraC-typ_CS"/>
</dbReference>
<proteinExistence type="predicted"/>
<protein>
    <recommendedName>
        <fullName evidence="12">HTH araC/xylS-type domain-containing protein</fullName>
    </recommendedName>
</protein>
<reference evidence="14" key="1">
    <citation type="submission" date="2015-03" db="EMBL/GenBank/DDBJ databases">
        <authorList>
            <person name="Ferrari E."/>
            <person name="Walter M.C."/>
            <person name="Huptas C."/>
            <person name="Scherer S."/>
            <person name="Mueller-Herbst S."/>
        </authorList>
    </citation>
    <scope>NUCLEOTIDE SEQUENCE [LARGE SCALE GENOMIC DNA]</scope>
    <source>
        <strain evidence="14">LWP01</strain>
    </source>
</reference>
<keyword evidence="10" id="KW-0804">Transcription</keyword>
<name>A0A1S7FYR6_9LIST</name>
<keyword evidence="11" id="KW-0234">DNA repair</keyword>
<dbReference type="PIRSF" id="PIRSF000408">
    <property type="entry name" value="Alkyltransferas_AdaA"/>
    <property type="match status" value="1"/>
</dbReference>
<evidence type="ECO:0000256" key="2">
    <source>
        <dbReference type="ARBA" id="ARBA00022603"/>
    </source>
</evidence>
<dbReference type="SUPFAM" id="SSF57884">
    <property type="entry name" value="Ada DNA repair protein, N-terminal domain (N-Ada 10)"/>
    <property type="match status" value="1"/>
</dbReference>
<keyword evidence="4" id="KW-0479">Metal-binding</keyword>
<dbReference type="KEGG" id="lwi:UE46_12965"/>
<evidence type="ECO:0000256" key="5">
    <source>
        <dbReference type="ARBA" id="ARBA00022763"/>
    </source>
</evidence>
<dbReference type="Gene3D" id="3.40.10.10">
    <property type="entry name" value="DNA Methylphosphotriester Repair Domain"/>
    <property type="match status" value="1"/>
</dbReference>
<dbReference type="InterPro" id="IPR035451">
    <property type="entry name" value="Ada-like_dom_sf"/>
</dbReference>
<dbReference type="InterPro" id="IPR016220">
    <property type="entry name" value="Me-P-triester_DNA_alkyl-Trfase"/>
</dbReference>
<evidence type="ECO:0000256" key="11">
    <source>
        <dbReference type="ARBA" id="ARBA00023204"/>
    </source>
</evidence>
<keyword evidence="6" id="KW-0862">Zinc</keyword>